<accession>A0ABP7D2J4</accession>
<evidence type="ECO:0000313" key="1">
    <source>
        <dbReference type="EMBL" id="GAA3700001.1"/>
    </source>
</evidence>
<comment type="caution">
    <text evidence="1">The sequence shown here is derived from an EMBL/GenBank/DDBJ whole genome shotgun (WGS) entry which is preliminary data.</text>
</comment>
<dbReference type="Proteomes" id="UP001500523">
    <property type="component" value="Unassembled WGS sequence"/>
</dbReference>
<proteinExistence type="predicted"/>
<reference evidence="2" key="1">
    <citation type="journal article" date="2019" name="Int. J. Syst. Evol. Microbiol.">
        <title>The Global Catalogue of Microorganisms (GCM) 10K type strain sequencing project: providing services to taxonomists for standard genome sequencing and annotation.</title>
        <authorList>
            <consortium name="The Broad Institute Genomics Platform"/>
            <consortium name="The Broad Institute Genome Sequencing Center for Infectious Disease"/>
            <person name="Wu L."/>
            <person name="Ma J."/>
        </authorList>
    </citation>
    <scope>NUCLEOTIDE SEQUENCE [LARGE SCALE GENOMIC DNA]</scope>
    <source>
        <strain evidence="2">JCM 17498</strain>
    </source>
</reference>
<dbReference type="EMBL" id="BAABBF010000002">
    <property type="protein sequence ID" value="GAA3700001.1"/>
    <property type="molecule type" value="Genomic_DNA"/>
</dbReference>
<gene>
    <name evidence="1" type="ORF">GCM10022268_07620</name>
</gene>
<evidence type="ECO:0000313" key="2">
    <source>
        <dbReference type="Proteomes" id="UP001500523"/>
    </source>
</evidence>
<organism evidence="1 2">
    <name type="scientific">Sphingomonas cynarae</name>
    <dbReference type="NCBI Taxonomy" id="930197"/>
    <lineage>
        <taxon>Bacteria</taxon>
        <taxon>Pseudomonadati</taxon>
        <taxon>Pseudomonadota</taxon>
        <taxon>Alphaproteobacteria</taxon>
        <taxon>Sphingomonadales</taxon>
        <taxon>Sphingomonadaceae</taxon>
        <taxon>Sphingomonas</taxon>
    </lineage>
</organism>
<protein>
    <submittedName>
        <fullName evidence="1">Uncharacterized protein</fullName>
    </submittedName>
</protein>
<sequence>MPFIARRERVSIGLGPIMLAWLSTVALPAASHGQVRVTRTDGDQLVSRIVECHDIVPSDKRLECYDRQVTALAEAQQSRSVVVLSRSDIAEKKREAFGLQASAVAGLDRQDPAAIEVTELDSAVRRIAASGRDRLAIYLADGSVWQTLERVRLTPNTGDNIHIRRAALGSFIGSYKGGSIRLKRLR</sequence>
<name>A0ABP7D2J4_9SPHN</name>
<keyword evidence="2" id="KW-1185">Reference proteome</keyword>
<dbReference type="RefSeq" id="WP_344692069.1">
    <property type="nucleotide sequence ID" value="NZ_BAABBF010000002.1"/>
</dbReference>